<evidence type="ECO:0000256" key="9">
    <source>
        <dbReference type="SAM" id="Phobius"/>
    </source>
</evidence>
<dbReference type="AlphaFoldDB" id="A0AAR5PGM8"/>
<sequence length="377" mass="44195">MLPSKCVIWTISGITARSYKGLNFNWRSVRTFLSVFLLVGYLFQLGCFCAHMRINKLLTLNPLMFHLESVLLSALFIYLATQWRTFSKQWFFVELSMKRYGLESSMKRKISIVMLLILGLTFVEHALVTSQSILLSMQKHPNSTYEALQEYFVHVEFVEIFYYLPYSAGVGVFFKILIVQKTFMWSFVDIFIIVLSIYLNFRLQQISHKLMHMSRSKAINEHSWSVIREDYVKLSRCCELMNSQLGWLIILTFFFNLYHILAQLFSSLRPVDNSFHKTYVWLSFLLLIIRVTSVCFFGGSIYDEHEHIMFILSTVPTASYNIEVERFLIHLNSAEMALTGKNFFKITRGLILKVTSAIVTYELVLIQFNQQEFKTVK</sequence>
<evidence type="ECO:0000256" key="3">
    <source>
        <dbReference type="ARBA" id="ARBA00022475"/>
    </source>
</evidence>
<dbReference type="KEGG" id="dpa:109537769"/>
<evidence type="ECO:0000256" key="2">
    <source>
        <dbReference type="ARBA" id="ARBA00005327"/>
    </source>
</evidence>
<name>A0AAR5PGM8_DENPD</name>
<protein>
    <recommendedName>
        <fullName evidence="8">Gustatory receptor</fullName>
    </recommendedName>
</protein>
<feature type="transmembrane region" description="Helical" evidence="9">
    <location>
        <begin position="151"/>
        <end position="177"/>
    </location>
</feature>
<evidence type="ECO:0000256" key="8">
    <source>
        <dbReference type="PIRNR" id="PIRNR038981"/>
    </source>
</evidence>
<dbReference type="GO" id="GO:0050916">
    <property type="term" value="P:sensory perception of sweet taste"/>
    <property type="evidence" value="ECO:0007669"/>
    <property type="project" value="UniProtKB-ARBA"/>
</dbReference>
<comment type="function">
    <text evidence="8">Plays a role in the sugar gustatory response.</text>
</comment>
<keyword evidence="8" id="KW-0807">Transducer</keyword>
<comment type="similarity">
    <text evidence="2">Belongs to the insect chemoreceptor superfamily. Gustatory receptor (GR) family. Gr5a subfamily.</text>
</comment>
<dbReference type="GeneID" id="109537769"/>
<accession>A0AAR5PGM8</accession>
<comment type="subcellular location">
    <subcellularLocation>
        <location evidence="1">Cell membrane</location>
        <topology evidence="1">Multi-pass membrane protein</topology>
    </subcellularLocation>
</comment>
<keyword evidence="6 9" id="KW-0472">Membrane</keyword>
<evidence type="ECO:0000256" key="4">
    <source>
        <dbReference type="ARBA" id="ARBA00022692"/>
    </source>
</evidence>
<dbReference type="Proteomes" id="UP000019118">
    <property type="component" value="Unassembled WGS sequence"/>
</dbReference>
<evidence type="ECO:0000256" key="6">
    <source>
        <dbReference type="ARBA" id="ARBA00023136"/>
    </source>
</evidence>
<feature type="transmembrane region" description="Helical" evidence="9">
    <location>
        <begin position="183"/>
        <end position="201"/>
    </location>
</feature>
<dbReference type="GO" id="GO:0008527">
    <property type="term" value="F:taste receptor activity"/>
    <property type="evidence" value="ECO:0007669"/>
    <property type="project" value="InterPro"/>
</dbReference>
<keyword evidence="3" id="KW-1003">Cell membrane</keyword>
<reference evidence="11" key="1">
    <citation type="journal article" date="2013" name="Genome Biol.">
        <title>Draft genome of the mountain pine beetle, Dendroctonus ponderosae Hopkins, a major forest pest.</title>
        <authorList>
            <person name="Keeling C.I."/>
            <person name="Yuen M.M."/>
            <person name="Liao N.Y."/>
            <person name="Docking T.R."/>
            <person name="Chan S.K."/>
            <person name="Taylor G.A."/>
            <person name="Palmquist D.L."/>
            <person name="Jackman S.D."/>
            <person name="Nguyen A."/>
            <person name="Li M."/>
            <person name="Henderson H."/>
            <person name="Janes J.K."/>
            <person name="Zhao Y."/>
            <person name="Pandoh P."/>
            <person name="Moore R."/>
            <person name="Sperling F.A."/>
            <person name="Huber D.P."/>
            <person name="Birol I."/>
            <person name="Jones S.J."/>
            <person name="Bohlmann J."/>
        </authorList>
    </citation>
    <scope>NUCLEOTIDE SEQUENCE</scope>
</reference>
<feature type="transmembrane region" description="Helical" evidence="9">
    <location>
        <begin position="32"/>
        <end position="51"/>
    </location>
</feature>
<proteinExistence type="inferred from homology"/>
<dbReference type="PANTHER" id="PTHR21421">
    <property type="entry name" value="GUSTATORY RECEPTOR"/>
    <property type="match status" value="1"/>
</dbReference>
<dbReference type="EnsemblMetazoa" id="XM_019904651.1">
    <property type="protein sequence ID" value="XP_019760210.1"/>
    <property type="gene ID" value="LOC109537769"/>
</dbReference>
<keyword evidence="4 9" id="KW-0812">Transmembrane</keyword>
<reference evidence="10" key="2">
    <citation type="submission" date="2024-08" db="UniProtKB">
        <authorList>
            <consortium name="EnsemblMetazoa"/>
        </authorList>
    </citation>
    <scope>IDENTIFICATION</scope>
</reference>
<evidence type="ECO:0000313" key="10">
    <source>
        <dbReference type="EnsemblMetazoa" id="XP_019760210.1"/>
    </source>
</evidence>
<dbReference type="GO" id="GO:0005886">
    <property type="term" value="C:plasma membrane"/>
    <property type="evidence" value="ECO:0007669"/>
    <property type="project" value="UniProtKB-SubCell"/>
</dbReference>
<dbReference type="PIRSF" id="PIRSF038981">
    <property type="entry name" value="GRP"/>
    <property type="match status" value="1"/>
</dbReference>
<evidence type="ECO:0000256" key="5">
    <source>
        <dbReference type="ARBA" id="ARBA00022989"/>
    </source>
</evidence>
<keyword evidence="11" id="KW-1185">Reference proteome</keyword>
<evidence type="ECO:0000256" key="7">
    <source>
        <dbReference type="ARBA" id="ARBA00023170"/>
    </source>
</evidence>
<dbReference type="PANTHER" id="PTHR21421:SF29">
    <property type="entry name" value="GUSTATORY RECEPTOR 5A FOR TREHALOSE-RELATED"/>
    <property type="match status" value="1"/>
</dbReference>
<dbReference type="GO" id="GO:0007165">
    <property type="term" value="P:signal transduction"/>
    <property type="evidence" value="ECO:0007669"/>
    <property type="project" value="UniProtKB-KW"/>
</dbReference>
<keyword evidence="7 8" id="KW-0675">Receptor</keyword>
<keyword evidence="5 9" id="KW-1133">Transmembrane helix</keyword>
<feature type="transmembrane region" description="Helical" evidence="9">
    <location>
        <begin position="110"/>
        <end position="130"/>
    </location>
</feature>
<evidence type="ECO:0000313" key="11">
    <source>
        <dbReference type="Proteomes" id="UP000019118"/>
    </source>
</evidence>
<evidence type="ECO:0000256" key="1">
    <source>
        <dbReference type="ARBA" id="ARBA00004651"/>
    </source>
</evidence>
<dbReference type="Pfam" id="PF06151">
    <property type="entry name" value="Trehalose_recp"/>
    <property type="match status" value="1"/>
</dbReference>
<feature type="transmembrane region" description="Helical" evidence="9">
    <location>
        <begin position="245"/>
        <end position="266"/>
    </location>
</feature>
<organism evidence="10 11">
    <name type="scientific">Dendroctonus ponderosae</name>
    <name type="common">Mountain pine beetle</name>
    <dbReference type="NCBI Taxonomy" id="77166"/>
    <lineage>
        <taxon>Eukaryota</taxon>
        <taxon>Metazoa</taxon>
        <taxon>Ecdysozoa</taxon>
        <taxon>Arthropoda</taxon>
        <taxon>Hexapoda</taxon>
        <taxon>Insecta</taxon>
        <taxon>Pterygota</taxon>
        <taxon>Neoptera</taxon>
        <taxon>Endopterygota</taxon>
        <taxon>Coleoptera</taxon>
        <taxon>Polyphaga</taxon>
        <taxon>Cucujiformia</taxon>
        <taxon>Curculionidae</taxon>
        <taxon>Scolytinae</taxon>
        <taxon>Dendroctonus</taxon>
    </lineage>
</organism>
<dbReference type="InterPro" id="IPR009318">
    <property type="entry name" value="Gustatory_rcpt"/>
</dbReference>
<feature type="transmembrane region" description="Helical" evidence="9">
    <location>
        <begin position="278"/>
        <end position="302"/>
    </location>
</feature>
<feature type="transmembrane region" description="Helical" evidence="9">
    <location>
        <begin position="63"/>
        <end position="81"/>
    </location>
</feature>